<reference evidence="12" key="2">
    <citation type="submission" date="2025-09" db="UniProtKB">
        <authorList>
            <consortium name="Ensembl"/>
        </authorList>
    </citation>
    <scope>IDENTIFICATION</scope>
</reference>
<feature type="compositionally biased region" description="Low complexity" evidence="11">
    <location>
        <begin position="288"/>
        <end position="306"/>
    </location>
</feature>
<feature type="region of interest" description="Disordered" evidence="11">
    <location>
        <begin position="102"/>
        <end position="122"/>
    </location>
</feature>
<evidence type="ECO:0000256" key="10">
    <source>
        <dbReference type="ARBA" id="ARBA00041530"/>
    </source>
</evidence>
<dbReference type="GeneTree" id="ENSGT00420000029753"/>
<keyword evidence="7" id="KW-0539">Nucleus</keyword>
<name>A0A8C5MC25_9ANUR</name>
<keyword evidence="5" id="KW-0010">Activator</keyword>
<gene>
    <name evidence="12" type="primary">GPBP1</name>
</gene>
<dbReference type="AlphaFoldDB" id="A0A8C5MC25"/>
<dbReference type="Ensembl" id="ENSLLET00000012867.1">
    <property type="protein sequence ID" value="ENSLLEP00000012381.1"/>
    <property type="gene ID" value="ENSLLEG00000007863.1"/>
</dbReference>
<dbReference type="InterPro" id="IPR028128">
    <property type="entry name" value="Vasculin_fam"/>
</dbReference>
<evidence type="ECO:0000313" key="13">
    <source>
        <dbReference type="Proteomes" id="UP000694569"/>
    </source>
</evidence>
<dbReference type="GO" id="GO:0003723">
    <property type="term" value="F:RNA binding"/>
    <property type="evidence" value="ECO:0007669"/>
    <property type="project" value="InterPro"/>
</dbReference>
<dbReference type="PANTHER" id="PTHR14339:SF11">
    <property type="entry name" value="VASCULIN"/>
    <property type="match status" value="1"/>
</dbReference>
<accession>A0A8C5MC25</accession>
<dbReference type="GO" id="GO:0045893">
    <property type="term" value="P:positive regulation of DNA-templated transcription"/>
    <property type="evidence" value="ECO:0007669"/>
    <property type="project" value="InterPro"/>
</dbReference>
<feature type="region of interest" description="Disordered" evidence="11">
    <location>
        <begin position="367"/>
        <end position="398"/>
    </location>
</feature>
<evidence type="ECO:0000256" key="9">
    <source>
        <dbReference type="ARBA" id="ARBA00039412"/>
    </source>
</evidence>
<protein>
    <recommendedName>
        <fullName evidence="9">Vasculin</fullName>
    </recommendedName>
    <alternativeName>
        <fullName evidence="10">GC-rich promoter-binding protein 1</fullName>
    </alternativeName>
</protein>
<evidence type="ECO:0000256" key="3">
    <source>
        <dbReference type="ARBA" id="ARBA00023015"/>
    </source>
</evidence>
<feature type="region of interest" description="Disordered" evidence="11">
    <location>
        <begin position="193"/>
        <end position="218"/>
    </location>
</feature>
<dbReference type="Proteomes" id="UP000694569">
    <property type="component" value="Unplaced"/>
</dbReference>
<feature type="region of interest" description="Disordered" evidence="11">
    <location>
        <begin position="281"/>
        <end position="306"/>
    </location>
</feature>
<dbReference type="Pfam" id="PF15337">
    <property type="entry name" value="Vasculin"/>
    <property type="match status" value="1"/>
</dbReference>
<evidence type="ECO:0000256" key="11">
    <source>
        <dbReference type="SAM" id="MobiDB-lite"/>
    </source>
</evidence>
<evidence type="ECO:0000256" key="6">
    <source>
        <dbReference type="ARBA" id="ARBA00023163"/>
    </source>
</evidence>
<evidence type="ECO:0000256" key="1">
    <source>
        <dbReference type="ARBA" id="ARBA00004123"/>
    </source>
</evidence>
<evidence type="ECO:0000256" key="2">
    <source>
        <dbReference type="ARBA" id="ARBA00010099"/>
    </source>
</evidence>
<evidence type="ECO:0000313" key="12">
    <source>
        <dbReference type="Ensembl" id="ENSLLEP00000012381.1"/>
    </source>
</evidence>
<evidence type="ECO:0000256" key="5">
    <source>
        <dbReference type="ARBA" id="ARBA00023159"/>
    </source>
</evidence>
<dbReference type="PANTHER" id="PTHR14339">
    <property type="entry name" value="VASCULIN"/>
    <property type="match status" value="1"/>
</dbReference>
<organism evidence="12 13">
    <name type="scientific">Leptobrachium leishanense</name>
    <name type="common">Leishan spiny toad</name>
    <dbReference type="NCBI Taxonomy" id="445787"/>
    <lineage>
        <taxon>Eukaryota</taxon>
        <taxon>Metazoa</taxon>
        <taxon>Chordata</taxon>
        <taxon>Craniata</taxon>
        <taxon>Vertebrata</taxon>
        <taxon>Euteleostomi</taxon>
        <taxon>Amphibia</taxon>
        <taxon>Batrachia</taxon>
        <taxon>Anura</taxon>
        <taxon>Pelobatoidea</taxon>
        <taxon>Megophryidae</taxon>
        <taxon>Leptobrachium</taxon>
    </lineage>
</organism>
<proteinExistence type="inferred from homology"/>
<keyword evidence="6" id="KW-0804">Transcription</keyword>
<evidence type="ECO:0000256" key="4">
    <source>
        <dbReference type="ARBA" id="ARBA00023125"/>
    </source>
</evidence>
<reference evidence="12" key="1">
    <citation type="submission" date="2025-08" db="UniProtKB">
        <authorList>
            <consortium name="Ensembl"/>
        </authorList>
    </citation>
    <scope>IDENTIFICATION</scope>
</reference>
<dbReference type="GO" id="GO:0005634">
    <property type="term" value="C:nucleus"/>
    <property type="evidence" value="ECO:0007669"/>
    <property type="project" value="UniProtKB-SubCell"/>
</dbReference>
<keyword evidence="4" id="KW-0238">DNA-binding</keyword>
<dbReference type="GO" id="GO:0006351">
    <property type="term" value="P:DNA-templated transcription"/>
    <property type="evidence" value="ECO:0007669"/>
    <property type="project" value="InterPro"/>
</dbReference>
<dbReference type="OrthoDB" id="8741226at2759"/>
<keyword evidence="13" id="KW-1185">Reference proteome</keyword>
<comment type="function">
    <text evidence="8">Functions as a GC-rich promoter-specific transactivating transcription factor.</text>
</comment>
<keyword evidence="3" id="KW-0805">Transcription regulation</keyword>
<dbReference type="GO" id="GO:0003677">
    <property type="term" value="F:DNA binding"/>
    <property type="evidence" value="ECO:0007669"/>
    <property type="project" value="UniProtKB-KW"/>
</dbReference>
<comment type="similarity">
    <text evidence="2">Belongs to the vasculin family.</text>
</comment>
<evidence type="ECO:0000256" key="7">
    <source>
        <dbReference type="ARBA" id="ARBA00023242"/>
    </source>
</evidence>
<comment type="subcellular location">
    <subcellularLocation>
        <location evidence="1">Nucleus</location>
    </subcellularLocation>
</comment>
<sequence length="398" mass="44076">MAQHDFAPAWLNFPTPPSSKYSLDVDKPSECPGLQDGRYGAVRRRHSPDMFDSSLGFSSGVNLGKKENHGWRSQSVGGPENINPRLAFGGAISRASSSTTFHVGKSLSEGSTSETDRWKDEREKRRQIRADFSEYFPSLYQQTDVELAQVQPFSAGIWDYPLGTTSRTSPVLGMKDFTLSGYQMASSTFIQPSKNWPETLSSLNPSNESPQPSENYPSLENLNRVVSADSVRDNFGLNMSMFDDILAKQHSPVKEVASVSELHDQLDDRLDSSHVEDKDEFFDLNDEPSSSSVHVPSKGSEGGNLSSSLEEEYKLLKAMGWDEDDDSDLYAPLTEEELQEFHCICQQPRPPASCDSQGAFQEAARCDHTAGTAREPGGAWHPKEELSFVGSRADFLEP</sequence>
<evidence type="ECO:0000256" key="8">
    <source>
        <dbReference type="ARBA" id="ARBA00037303"/>
    </source>
</evidence>